<feature type="compositionally biased region" description="Pro residues" evidence="1">
    <location>
        <begin position="75"/>
        <end position="86"/>
    </location>
</feature>
<evidence type="ECO:0000313" key="4">
    <source>
        <dbReference type="Proteomes" id="UP000623608"/>
    </source>
</evidence>
<dbReference type="RefSeq" id="WP_203812677.1">
    <property type="nucleotide sequence ID" value="NZ_BOMY01000048.1"/>
</dbReference>
<feature type="compositionally biased region" description="Basic and acidic residues" evidence="1">
    <location>
        <begin position="319"/>
        <end position="328"/>
    </location>
</feature>
<organism evidence="3 4">
    <name type="scientific">Paractinoplanes tereljensis</name>
    <dbReference type="NCBI Taxonomy" id="571912"/>
    <lineage>
        <taxon>Bacteria</taxon>
        <taxon>Bacillati</taxon>
        <taxon>Actinomycetota</taxon>
        <taxon>Actinomycetes</taxon>
        <taxon>Micromonosporales</taxon>
        <taxon>Micromonosporaceae</taxon>
        <taxon>Paractinoplanes</taxon>
    </lineage>
</organism>
<evidence type="ECO:0000313" key="3">
    <source>
        <dbReference type="EMBL" id="GIF24829.1"/>
    </source>
</evidence>
<evidence type="ECO:0000256" key="2">
    <source>
        <dbReference type="SAM" id="Phobius"/>
    </source>
</evidence>
<feature type="compositionally biased region" description="Basic and acidic residues" evidence="1">
    <location>
        <begin position="214"/>
        <end position="226"/>
    </location>
</feature>
<name>A0A919TWZ3_9ACTN</name>
<keyword evidence="2" id="KW-0472">Membrane</keyword>
<comment type="caution">
    <text evidence="3">The sequence shown here is derived from an EMBL/GenBank/DDBJ whole genome shotgun (WGS) entry which is preliminary data.</text>
</comment>
<feature type="compositionally biased region" description="Polar residues" evidence="1">
    <location>
        <begin position="91"/>
        <end position="102"/>
    </location>
</feature>
<feature type="compositionally biased region" description="Basic and acidic residues" evidence="1">
    <location>
        <begin position="145"/>
        <end position="161"/>
    </location>
</feature>
<dbReference type="Proteomes" id="UP000623608">
    <property type="component" value="Unassembled WGS sequence"/>
</dbReference>
<sequence>MPQHPDDDLVPPIKVMRKRLNGVYRADAGFAGPTRRYVLIVALLVALASVPTLAAITAGSNQLADGKTDTMDIPVLPPARPGPVLPPEANLPQSGLPPSTQGGSQGADAAMRAGRLMGEAGKRRSKSTASAGPASSSGSGSARPRHSDRGGYAEKRRDRSSGAKSSGSDQRSRPSGPSMVAFPALPGMRTLPGLPPVGGRKSRDPGELPSPPPDDEKPDQSDKSDQSDSDDSDDDQPCRSEDRSEHSRRSTVTERPRNVRPASVLEREHAGHNRRHIPEARGEDNRSTNHPYQGSHRAGREHREEEAAAHRRSSRVGRHHADSGEDARGYGSSSR</sequence>
<proteinExistence type="predicted"/>
<dbReference type="AlphaFoldDB" id="A0A919TWZ3"/>
<feature type="transmembrane region" description="Helical" evidence="2">
    <location>
        <begin position="37"/>
        <end position="58"/>
    </location>
</feature>
<feature type="compositionally biased region" description="Basic and acidic residues" evidence="1">
    <location>
        <begin position="236"/>
        <end position="257"/>
    </location>
</feature>
<feature type="compositionally biased region" description="Polar residues" evidence="1">
    <location>
        <begin position="162"/>
        <end position="175"/>
    </location>
</feature>
<dbReference type="EMBL" id="BOMY01000048">
    <property type="protein sequence ID" value="GIF24829.1"/>
    <property type="molecule type" value="Genomic_DNA"/>
</dbReference>
<reference evidence="3" key="1">
    <citation type="submission" date="2021-01" db="EMBL/GenBank/DDBJ databases">
        <title>Whole genome shotgun sequence of Actinoplanes tereljensis NBRC 105297.</title>
        <authorList>
            <person name="Komaki H."/>
            <person name="Tamura T."/>
        </authorList>
    </citation>
    <scope>NUCLEOTIDE SEQUENCE</scope>
    <source>
        <strain evidence="3">NBRC 105297</strain>
    </source>
</reference>
<feature type="compositionally biased region" description="Low complexity" evidence="1">
    <location>
        <begin position="127"/>
        <end position="142"/>
    </location>
</feature>
<keyword evidence="2" id="KW-0812">Transmembrane</keyword>
<keyword evidence="4" id="KW-1185">Reference proteome</keyword>
<feature type="compositionally biased region" description="Basic and acidic residues" evidence="1">
    <location>
        <begin position="265"/>
        <end position="287"/>
    </location>
</feature>
<protein>
    <submittedName>
        <fullName evidence="3">Uncharacterized protein</fullName>
    </submittedName>
</protein>
<keyword evidence="2" id="KW-1133">Transmembrane helix</keyword>
<feature type="region of interest" description="Disordered" evidence="1">
    <location>
        <begin position="61"/>
        <end position="335"/>
    </location>
</feature>
<evidence type="ECO:0000256" key="1">
    <source>
        <dbReference type="SAM" id="MobiDB-lite"/>
    </source>
</evidence>
<accession>A0A919TWZ3</accession>
<gene>
    <name evidence="3" type="ORF">Ate02nite_75590</name>
</gene>